<keyword evidence="3" id="KW-1185">Reference proteome</keyword>
<reference evidence="3" key="1">
    <citation type="journal article" date="2019" name="Int. J. Syst. Evol. Microbiol.">
        <title>The Global Catalogue of Microorganisms (GCM) 10K type strain sequencing project: providing services to taxonomists for standard genome sequencing and annotation.</title>
        <authorList>
            <consortium name="The Broad Institute Genomics Platform"/>
            <consortium name="The Broad Institute Genome Sequencing Center for Infectious Disease"/>
            <person name="Wu L."/>
            <person name="Ma J."/>
        </authorList>
    </citation>
    <scope>NUCLEOTIDE SEQUENCE [LARGE SCALE GENOMIC DNA]</scope>
    <source>
        <strain evidence="3">JCM 17695</strain>
    </source>
</reference>
<gene>
    <name evidence="2" type="ORF">ACFQV2_30420</name>
</gene>
<dbReference type="NCBIfam" id="NF047719">
    <property type="entry name" value="SCO6745_fam_HTH"/>
    <property type="match status" value="1"/>
</dbReference>
<dbReference type="InterPro" id="IPR054058">
    <property type="entry name" value="HTH_67"/>
</dbReference>
<evidence type="ECO:0000256" key="1">
    <source>
        <dbReference type="SAM" id="MobiDB-lite"/>
    </source>
</evidence>
<evidence type="ECO:0000313" key="3">
    <source>
        <dbReference type="Proteomes" id="UP001596512"/>
    </source>
</evidence>
<feature type="compositionally biased region" description="Low complexity" evidence="1">
    <location>
        <begin position="255"/>
        <end position="268"/>
    </location>
</feature>
<feature type="region of interest" description="Disordered" evidence="1">
    <location>
        <begin position="367"/>
        <end position="387"/>
    </location>
</feature>
<accession>A0ABW2TTA1</accession>
<proteinExistence type="predicted"/>
<dbReference type="Pfam" id="PF21863">
    <property type="entry name" value="HTH_67"/>
    <property type="match status" value="1"/>
</dbReference>
<comment type="caution">
    <text evidence="2">The sequence shown here is derived from an EMBL/GenBank/DDBJ whole genome shotgun (WGS) entry which is preliminary data.</text>
</comment>
<feature type="region of interest" description="Disordered" evidence="1">
    <location>
        <begin position="236"/>
        <end position="276"/>
    </location>
</feature>
<organism evidence="2 3">
    <name type="scientific">Actinokineospora soli</name>
    <dbReference type="NCBI Taxonomy" id="1048753"/>
    <lineage>
        <taxon>Bacteria</taxon>
        <taxon>Bacillati</taxon>
        <taxon>Actinomycetota</taxon>
        <taxon>Actinomycetes</taxon>
        <taxon>Pseudonocardiales</taxon>
        <taxon>Pseudonocardiaceae</taxon>
        <taxon>Actinokineospora</taxon>
    </lineage>
</organism>
<dbReference type="EMBL" id="JBHTEY010000004">
    <property type="protein sequence ID" value="MFC7617100.1"/>
    <property type="molecule type" value="Genomic_DNA"/>
</dbReference>
<name>A0ABW2TTA1_9PSEU</name>
<evidence type="ECO:0000313" key="2">
    <source>
        <dbReference type="EMBL" id="MFC7617100.1"/>
    </source>
</evidence>
<protein>
    <submittedName>
        <fullName evidence="2">Uncharacterized protein</fullName>
    </submittedName>
</protein>
<sequence length="387" mass="40691">MTTPRALWMCFEPYHDVTYFTPESRAATDALGCKGGWMGYFGMRAAPLGAAPEWLVTSVFYNFHTSRVARAIPEVWDIASPAQFLDARLAGVDGALRRMLGADVAGDDLAEAASLAVEAAGAAATAGRPLGAANAALPLPAEPHLALWQAATTLRESRGDGHVAALVTAGLDPCEALVLFATDNGLTDEYMKAARNWPDEDWAAAKTRLVERGLLSDAGLTEDGAALRETVEALTDDAAAGRGSTSAPTRPPAWSASSRPCRSGSSAPTRPCARTPWPCTRSRSWNAWRDDSQPVVTRPHMWTGSTHVSAHACVDGSRCSGASMPRRCRLCQDVIVTRPDPRNTAALSAALSRAVDLSALKARADAARTAPPGGASAPAGAGSTWWT</sequence>
<dbReference type="Proteomes" id="UP001596512">
    <property type="component" value="Unassembled WGS sequence"/>
</dbReference>